<reference evidence="1" key="1">
    <citation type="submission" date="2015-04" db="UniProtKB">
        <authorList>
            <consortium name="EnsemblPlants"/>
        </authorList>
    </citation>
    <scope>IDENTIFICATION</scope>
</reference>
<evidence type="ECO:0000313" key="2">
    <source>
        <dbReference type="Proteomes" id="UP000008021"/>
    </source>
</evidence>
<dbReference type="HOGENOM" id="CLU_2363151_0_0_1"/>
<sequence length="82" mass="9002">MEAEGDDEEEGMSIQLQACQRLIEGALVSEDQKRRTDLATTTYLLVVGFNKVKDGGVESPRSSPEYPTLVAVKKFVCPPLLC</sequence>
<organism evidence="1">
    <name type="scientific">Oryza meridionalis</name>
    <dbReference type="NCBI Taxonomy" id="40149"/>
    <lineage>
        <taxon>Eukaryota</taxon>
        <taxon>Viridiplantae</taxon>
        <taxon>Streptophyta</taxon>
        <taxon>Embryophyta</taxon>
        <taxon>Tracheophyta</taxon>
        <taxon>Spermatophyta</taxon>
        <taxon>Magnoliopsida</taxon>
        <taxon>Liliopsida</taxon>
        <taxon>Poales</taxon>
        <taxon>Poaceae</taxon>
        <taxon>BOP clade</taxon>
        <taxon>Oryzoideae</taxon>
        <taxon>Oryzeae</taxon>
        <taxon>Oryzinae</taxon>
        <taxon>Oryza</taxon>
    </lineage>
</organism>
<keyword evidence="2" id="KW-1185">Reference proteome</keyword>
<dbReference type="Proteomes" id="UP000008021">
    <property type="component" value="Chromosome 6"/>
</dbReference>
<reference evidence="1" key="2">
    <citation type="submission" date="2018-05" db="EMBL/GenBank/DDBJ databases">
        <title>OmerRS3 (Oryza meridionalis Reference Sequence Version 3).</title>
        <authorList>
            <person name="Zhang J."/>
            <person name="Kudrna D."/>
            <person name="Lee S."/>
            <person name="Talag J."/>
            <person name="Welchert J."/>
            <person name="Wing R.A."/>
        </authorList>
    </citation>
    <scope>NUCLEOTIDE SEQUENCE [LARGE SCALE GENOMIC DNA]</scope>
    <source>
        <strain evidence="1">cv. OR44</strain>
    </source>
</reference>
<dbReference type="AlphaFoldDB" id="A0A0E0E288"/>
<protein>
    <submittedName>
        <fullName evidence="1">Uncharacterized protein</fullName>
    </submittedName>
</protein>
<dbReference type="EnsemblPlants" id="OMERI06G17100.1">
    <property type="protein sequence ID" value="OMERI06G17100.1"/>
    <property type="gene ID" value="OMERI06G17100"/>
</dbReference>
<proteinExistence type="predicted"/>
<accession>A0A0E0E288</accession>
<evidence type="ECO:0000313" key="1">
    <source>
        <dbReference type="EnsemblPlants" id="OMERI06G17100.1"/>
    </source>
</evidence>
<dbReference type="Gramene" id="OMERI06G17100.1">
    <property type="protein sequence ID" value="OMERI06G17100.1"/>
    <property type="gene ID" value="OMERI06G17100"/>
</dbReference>
<name>A0A0E0E288_9ORYZ</name>